<evidence type="ECO:0000256" key="3">
    <source>
        <dbReference type="ARBA" id="ARBA00022475"/>
    </source>
</evidence>
<dbReference type="EMBL" id="FXUF01000004">
    <property type="protein sequence ID" value="SMP51083.1"/>
    <property type="molecule type" value="Genomic_DNA"/>
</dbReference>
<feature type="transmembrane region" description="Helical" evidence="7">
    <location>
        <begin position="76"/>
        <end position="100"/>
    </location>
</feature>
<feature type="transmembrane region" description="Helical" evidence="7">
    <location>
        <begin position="120"/>
        <end position="150"/>
    </location>
</feature>
<feature type="domain" description="ABC transmembrane type-1" evidence="8">
    <location>
        <begin position="72"/>
        <end position="261"/>
    </location>
</feature>
<dbReference type="SUPFAM" id="SSF161098">
    <property type="entry name" value="MetI-like"/>
    <property type="match status" value="1"/>
</dbReference>
<comment type="caution">
    <text evidence="9">The sequence shown here is derived from an EMBL/GenBank/DDBJ whole genome shotgun (WGS) entry which is preliminary data.</text>
</comment>
<dbReference type="GO" id="GO:0005886">
    <property type="term" value="C:plasma membrane"/>
    <property type="evidence" value="ECO:0007669"/>
    <property type="project" value="UniProtKB-SubCell"/>
</dbReference>
<feature type="transmembrane region" description="Helical" evidence="7">
    <location>
        <begin position="12"/>
        <end position="33"/>
    </location>
</feature>
<keyword evidence="3" id="KW-1003">Cell membrane</keyword>
<dbReference type="PROSITE" id="PS50928">
    <property type="entry name" value="ABC_TM1"/>
    <property type="match status" value="1"/>
</dbReference>
<organism evidence="9 10">
    <name type="scientific">Anoxynatronum buryatiense</name>
    <dbReference type="NCBI Taxonomy" id="489973"/>
    <lineage>
        <taxon>Bacteria</taxon>
        <taxon>Bacillati</taxon>
        <taxon>Bacillota</taxon>
        <taxon>Clostridia</taxon>
        <taxon>Eubacteriales</taxon>
        <taxon>Clostridiaceae</taxon>
        <taxon>Anoxynatronum</taxon>
    </lineage>
</organism>
<dbReference type="RefSeq" id="WP_283408734.1">
    <property type="nucleotide sequence ID" value="NZ_FXUF01000004.1"/>
</dbReference>
<keyword evidence="2 7" id="KW-0813">Transport</keyword>
<dbReference type="PANTHER" id="PTHR43386:SF1">
    <property type="entry name" value="D,D-DIPEPTIDE TRANSPORT SYSTEM PERMEASE PROTEIN DDPC-RELATED"/>
    <property type="match status" value="1"/>
</dbReference>
<name>A0AA45WVA0_9CLOT</name>
<dbReference type="Gene3D" id="1.10.3720.10">
    <property type="entry name" value="MetI-like"/>
    <property type="match status" value="1"/>
</dbReference>
<keyword evidence="10" id="KW-1185">Reference proteome</keyword>
<evidence type="ECO:0000256" key="1">
    <source>
        <dbReference type="ARBA" id="ARBA00004651"/>
    </source>
</evidence>
<comment type="subcellular location">
    <subcellularLocation>
        <location evidence="1 7">Cell membrane</location>
        <topology evidence="1 7">Multi-pass membrane protein</topology>
    </subcellularLocation>
</comment>
<dbReference type="Proteomes" id="UP001158066">
    <property type="component" value="Unassembled WGS sequence"/>
</dbReference>
<dbReference type="InterPro" id="IPR050366">
    <property type="entry name" value="BP-dependent_transpt_permease"/>
</dbReference>
<feature type="transmembrane region" description="Helical" evidence="7">
    <location>
        <begin position="242"/>
        <end position="261"/>
    </location>
</feature>
<comment type="similarity">
    <text evidence="7">Belongs to the binding-protein-dependent transport system permease family.</text>
</comment>
<protein>
    <submittedName>
        <fullName evidence="9">Peptide/nickel transport system permease protein</fullName>
    </submittedName>
</protein>
<dbReference type="Pfam" id="PF00528">
    <property type="entry name" value="BPD_transp_1"/>
    <property type="match status" value="1"/>
</dbReference>
<keyword evidence="5 7" id="KW-1133">Transmembrane helix</keyword>
<dbReference type="PANTHER" id="PTHR43386">
    <property type="entry name" value="OLIGOPEPTIDE TRANSPORT SYSTEM PERMEASE PROTEIN APPC"/>
    <property type="match status" value="1"/>
</dbReference>
<evidence type="ECO:0000256" key="2">
    <source>
        <dbReference type="ARBA" id="ARBA00022448"/>
    </source>
</evidence>
<keyword evidence="6 7" id="KW-0472">Membrane</keyword>
<dbReference type="CDD" id="cd06261">
    <property type="entry name" value="TM_PBP2"/>
    <property type="match status" value="1"/>
</dbReference>
<evidence type="ECO:0000313" key="10">
    <source>
        <dbReference type="Proteomes" id="UP001158066"/>
    </source>
</evidence>
<keyword evidence="4 7" id="KW-0812">Transmembrane</keyword>
<dbReference type="InterPro" id="IPR000515">
    <property type="entry name" value="MetI-like"/>
</dbReference>
<accession>A0AA45WVA0</accession>
<evidence type="ECO:0000259" key="8">
    <source>
        <dbReference type="PROSITE" id="PS50928"/>
    </source>
</evidence>
<evidence type="ECO:0000256" key="7">
    <source>
        <dbReference type="RuleBase" id="RU363032"/>
    </source>
</evidence>
<evidence type="ECO:0000313" key="9">
    <source>
        <dbReference type="EMBL" id="SMP51083.1"/>
    </source>
</evidence>
<evidence type="ECO:0000256" key="4">
    <source>
        <dbReference type="ARBA" id="ARBA00022692"/>
    </source>
</evidence>
<evidence type="ECO:0000256" key="5">
    <source>
        <dbReference type="ARBA" id="ARBA00022989"/>
    </source>
</evidence>
<reference evidence="9" key="1">
    <citation type="submission" date="2017-05" db="EMBL/GenBank/DDBJ databases">
        <authorList>
            <person name="Varghese N."/>
            <person name="Submissions S."/>
        </authorList>
    </citation>
    <scope>NUCLEOTIDE SEQUENCE</scope>
    <source>
        <strain evidence="9">Su22</strain>
    </source>
</reference>
<dbReference type="GO" id="GO:0055085">
    <property type="term" value="P:transmembrane transport"/>
    <property type="evidence" value="ECO:0007669"/>
    <property type="project" value="InterPro"/>
</dbReference>
<proteinExistence type="inferred from homology"/>
<gene>
    <name evidence="9" type="ORF">SAMN06296020_10456</name>
</gene>
<dbReference type="AlphaFoldDB" id="A0AA45WVA0"/>
<sequence>MDKQPSLPPADLVLPLLLLGGIALASLAAPLLAPYDPNQIHMAARLQGPSATHWLGTDTLGRDLFSRTLYGGRLSLMLALAATFLSMLLGLVLGSLAGYFNGWPDQLITTLTNIFQGLPGTSFMVAIAGIMGPGFHSLLLGLVITSWAGFTRIVRAEVMHLKEEPFIEGIRCLGASHAHILFRHILPHLLGNTVVLFTTRAGRTVQAIAALSFLGLGLQPPAPDWSVMISDARMYYRSSPHLILVPGVCIFVLLLSINLMGDALRNLADRRSQEVWKE</sequence>
<evidence type="ECO:0000256" key="6">
    <source>
        <dbReference type="ARBA" id="ARBA00023136"/>
    </source>
</evidence>
<dbReference type="InterPro" id="IPR035906">
    <property type="entry name" value="MetI-like_sf"/>
</dbReference>